<dbReference type="InterPro" id="IPR006034">
    <property type="entry name" value="Asparaginase/glutaminase-like"/>
</dbReference>
<sequence length="327" mass="33120">MPYRPAIALIATGGTIAGAAASATDTTGYAAGSLGAAELLAAVPQLGELAEIRAEQAFNLDSKDMGPGHWLQLARRAQALLDDPAIDGIVITHGTDTLEETAWFLHLVLQGDKPVVMTAAMRPATALSADGPMNLWEAVQVASSAAFRGPGVLVAVGGEVFGAADFAKCHTVRPAAFCAPQGGPMGLAAPPARLRGGHTAPAALLARGTLDTVRELPWVEVLHVSAGADPRLLDLLRDAGAAGVVLALPGNGSLPDAWLPAIARAAGAGLRLLRASRVAAGPVTERGRASPLPAAGFRTALQARILLMLALATGDDSLLARGVVAPG</sequence>
<dbReference type="InterPro" id="IPR027473">
    <property type="entry name" value="L-asparaginase_C"/>
</dbReference>
<dbReference type="CDD" id="cd08964">
    <property type="entry name" value="L-asparaginase_II"/>
    <property type="match status" value="1"/>
</dbReference>
<evidence type="ECO:0000256" key="4">
    <source>
        <dbReference type="PROSITE-ProRule" id="PRU10100"/>
    </source>
</evidence>
<accession>A0ABR9BB00</accession>
<feature type="domain" description="Asparaginase/glutaminase C-terminal" evidence="6">
    <location>
        <begin position="219"/>
        <end position="316"/>
    </location>
</feature>
<dbReference type="InterPro" id="IPR027474">
    <property type="entry name" value="L-asparaginase_N"/>
</dbReference>
<dbReference type="PANTHER" id="PTHR11707:SF28">
    <property type="entry name" value="60 KDA LYSOPHOSPHOLIPASE"/>
    <property type="match status" value="1"/>
</dbReference>
<dbReference type="PROSITE" id="PS51732">
    <property type="entry name" value="ASN_GLN_ASE_3"/>
    <property type="match status" value="1"/>
</dbReference>
<dbReference type="PRINTS" id="PR00139">
    <property type="entry name" value="ASNGLNASE"/>
</dbReference>
<dbReference type="Gene3D" id="3.40.50.40">
    <property type="match status" value="1"/>
</dbReference>
<dbReference type="PIRSF" id="PIRSF500176">
    <property type="entry name" value="L_ASNase"/>
    <property type="match status" value="1"/>
</dbReference>
<dbReference type="SMART" id="SM00870">
    <property type="entry name" value="Asparaginase"/>
    <property type="match status" value="1"/>
</dbReference>
<feature type="active site" evidence="4">
    <location>
        <position position="95"/>
    </location>
</feature>
<comment type="similarity">
    <text evidence="1">Belongs to the asparaginase 1 family.</text>
</comment>
<dbReference type="SUPFAM" id="SSF53774">
    <property type="entry name" value="Glutaminase/Asparaginase"/>
    <property type="match status" value="1"/>
</dbReference>
<dbReference type="InterPro" id="IPR036152">
    <property type="entry name" value="Asp/glu_Ase-like_sf"/>
</dbReference>
<feature type="active site" evidence="3">
    <location>
        <position position="15"/>
    </location>
</feature>
<dbReference type="InterPro" id="IPR020827">
    <property type="entry name" value="Asparaginase/glutaminase_AS1"/>
</dbReference>
<dbReference type="Proteomes" id="UP000603602">
    <property type="component" value="Unassembled WGS sequence"/>
</dbReference>
<dbReference type="SFLD" id="SFLDS00057">
    <property type="entry name" value="Glutaminase/Asparaginase"/>
    <property type="match status" value="1"/>
</dbReference>
<dbReference type="InterPro" id="IPR027475">
    <property type="entry name" value="Asparaginase/glutaminase_AS2"/>
</dbReference>
<evidence type="ECO:0000256" key="1">
    <source>
        <dbReference type="ARBA" id="ARBA00010518"/>
    </source>
</evidence>
<feature type="domain" description="L-asparaginase N-terminal" evidence="5">
    <location>
        <begin position="7"/>
        <end position="187"/>
    </location>
</feature>
<dbReference type="PANTHER" id="PTHR11707">
    <property type="entry name" value="L-ASPARAGINASE"/>
    <property type="match status" value="1"/>
</dbReference>
<name>A0ABR9BB00_9RHOO</name>
<organism evidence="7 8">
    <name type="scientific">Thauera sedimentorum</name>
    <dbReference type="NCBI Taxonomy" id="2767595"/>
    <lineage>
        <taxon>Bacteria</taxon>
        <taxon>Pseudomonadati</taxon>
        <taxon>Pseudomonadota</taxon>
        <taxon>Betaproteobacteria</taxon>
        <taxon>Rhodocyclales</taxon>
        <taxon>Zoogloeaceae</taxon>
        <taxon>Thauera</taxon>
    </lineage>
</organism>
<evidence type="ECO:0000313" key="8">
    <source>
        <dbReference type="Proteomes" id="UP000603602"/>
    </source>
</evidence>
<dbReference type="InterPro" id="IPR037152">
    <property type="entry name" value="L-asparaginase_N_sf"/>
</dbReference>
<dbReference type="RefSeq" id="WP_187718374.1">
    <property type="nucleotide sequence ID" value="NZ_JACTAH010000002.1"/>
</dbReference>
<dbReference type="EMBL" id="JACYTO010000002">
    <property type="protein sequence ID" value="MBD8503545.1"/>
    <property type="molecule type" value="Genomic_DNA"/>
</dbReference>
<evidence type="ECO:0000256" key="2">
    <source>
        <dbReference type="ARBA" id="ARBA00022801"/>
    </source>
</evidence>
<dbReference type="InterPro" id="IPR040919">
    <property type="entry name" value="Asparaginase_C"/>
</dbReference>
<evidence type="ECO:0000313" key="7">
    <source>
        <dbReference type="EMBL" id="MBD8503545.1"/>
    </source>
</evidence>
<dbReference type="PROSITE" id="PS00917">
    <property type="entry name" value="ASN_GLN_ASE_2"/>
    <property type="match status" value="1"/>
</dbReference>
<dbReference type="Pfam" id="PF17763">
    <property type="entry name" value="Asparaginase_C"/>
    <property type="match status" value="1"/>
</dbReference>
<comment type="caution">
    <text evidence="7">The sequence shown here is derived from an EMBL/GenBank/DDBJ whole genome shotgun (WGS) entry which is preliminary data.</text>
</comment>
<evidence type="ECO:0000256" key="3">
    <source>
        <dbReference type="PROSITE-ProRule" id="PRU10099"/>
    </source>
</evidence>
<dbReference type="InterPro" id="IPR004550">
    <property type="entry name" value="AsnASE_II"/>
</dbReference>
<dbReference type="Pfam" id="PF00710">
    <property type="entry name" value="Asparaginase"/>
    <property type="match status" value="1"/>
</dbReference>
<proteinExistence type="inferred from homology"/>
<keyword evidence="8" id="KW-1185">Reference proteome</keyword>
<dbReference type="Gene3D" id="3.40.50.1170">
    <property type="entry name" value="L-asparaginase, N-terminal domain"/>
    <property type="match status" value="1"/>
</dbReference>
<evidence type="ECO:0000259" key="5">
    <source>
        <dbReference type="Pfam" id="PF00710"/>
    </source>
</evidence>
<evidence type="ECO:0000259" key="6">
    <source>
        <dbReference type="Pfam" id="PF17763"/>
    </source>
</evidence>
<gene>
    <name evidence="7" type="ORF">IFO67_11675</name>
</gene>
<dbReference type="PROSITE" id="PS00144">
    <property type="entry name" value="ASN_GLN_ASE_1"/>
    <property type="match status" value="1"/>
</dbReference>
<reference evidence="8" key="1">
    <citation type="submission" date="2023-07" db="EMBL/GenBank/DDBJ databases">
        <title>Thauera sp. CAU 1555 isolated from sand of Yaerae Beach.</title>
        <authorList>
            <person name="Kim W."/>
        </authorList>
    </citation>
    <scope>NUCLEOTIDE SEQUENCE [LARGE SCALE GENOMIC DNA]</scope>
    <source>
        <strain evidence="8">CAU 1555</strain>
    </source>
</reference>
<dbReference type="PIRSF" id="PIRSF001220">
    <property type="entry name" value="L-ASNase_gatD"/>
    <property type="match status" value="1"/>
</dbReference>
<protein>
    <submittedName>
        <fullName evidence="7">Asparaginase</fullName>
    </submittedName>
</protein>
<keyword evidence="2" id="KW-0378">Hydrolase</keyword>